<dbReference type="Proteomes" id="UP000694425">
    <property type="component" value="Unplaced"/>
</dbReference>
<proteinExistence type="predicted"/>
<accession>A0A8C7C3T9</accession>
<sequence>GFSVAPVLPPCPQSPLPMGCPHGPFAKFVELWGPGLPVPPAPYPRAPDFTSLLISTTAASQRGRKPSLGSQSPVPAASPQQTTPHPVLSAHSCVLNAFQPLIKCLLYRAWAWSVCGGSRRLVGGTPALTAPGLGV</sequence>
<feature type="region of interest" description="Disordered" evidence="1">
    <location>
        <begin position="58"/>
        <end position="84"/>
    </location>
</feature>
<dbReference type="Ensembl" id="ENSNVIT00000036323.1">
    <property type="protein sequence ID" value="ENSNVIP00000031360.1"/>
    <property type="gene ID" value="ENSNVIG00000024114.1"/>
</dbReference>
<dbReference type="GeneTree" id="ENSGT01100000264612"/>
<reference evidence="2" key="1">
    <citation type="submission" date="2025-08" db="UniProtKB">
        <authorList>
            <consortium name="Ensembl"/>
        </authorList>
    </citation>
    <scope>IDENTIFICATION</scope>
</reference>
<evidence type="ECO:0000313" key="3">
    <source>
        <dbReference type="Proteomes" id="UP000694425"/>
    </source>
</evidence>
<organism evidence="2 3">
    <name type="scientific">Neovison vison</name>
    <name type="common">American mink</name>
    <name type="synonym">Mustela vison</name>
    <dbReference type="NCBI Taxonomy" id="452646"/>
    <lineage>
        <taxon>Eukaryota</taxon>
        <taxon>Metazoa</taxon>
        <taxon>Chordata</taxon>
        <taxon>Craniata</taxon>
        <taxon>Vertebrata</taxon>
        <taxon>Euteleostomi</taxon>
        <taxon>Mammalia</taxon>
        <taxon>Eutheria</taxon>
        <taxon>Laurasiatheria</taxon>
        <taxon>Carnivora</taxon>
        <taxon>Caniformia</taxon>
        <taxon>Musteloidea</taxon>
        <taxon>Mustelidae</taxon>
        <taxon>Mustelinae</taxon>
        <taxon>Neogale</taxon>
    </lineage>
</organism>
<dbReference type="AlphaFoldDB" id="A0A8C7C3T9"/>
<reference evidence="2" key="2">
    <citation type="submission" date="2025-09" db="UniProtKB">
        <authorList>
            <consortium name="Ensembl"/>
        </authorList>
    </citation>
    <scope>IDENTIFICATION</scope>
</reference>
<evidence type="ECO:0000256" key="1">
    <source>
        <dbReference type="SAM" id="MobiDB-lite"/>
    </source>
</evidence>
<name>A0A8C7C3T9_NEOVI</name>
<protein>
    <submittedName>
        <fullName evidence="2">Uncharacterized protein</fullName>
    </submittedName>
</protein>
<keyword evidence="3" id="KW-1185">Reference proteome</keyword>
<feature type="compositionally biased region" description="Polar residues" evidence="1">
    <location>
        <begin position="68"/>
        <end position="84"/>
    </location>
</feature>
<evidence type="ECO:0000313" key="2">
    <source>
        <dbReference type="Ensembl" id="ENSNVIP00000031360.1"/>
    </source>
</evidence>